<evidence type="ECO:0000313" key="2">
    <source>
        <dbReference type="EMBL" id="CAG8479736.1"/>
    </source>
</evidence>
<keyword evidence="3" id="KW-1185">Reference proteome</keyword>
<feature type="compositionally biased region" description="Polar residues" evidence="1">
    <location>
        <begin position="1"/>
        <end position="23"/>
    </location>
</feature>
<feature type="region of interest" description="Disordered" evidence="1">
    <location>
        <begin position="1"/>
        <end position="30"/>
    </location>
</feature>
<organism evidence="2 3">
    <name type="scientific">Ambispora gerdemannii</name>
    <dbReference type="NCBI Taxonomy" id="144530"/>
    <lineage>
        <taxon>Eukaryota</taxon>
        <taxon>Fungi</taxon>
        <taxon>Fungi incertae sedis</taxon>
        <taxon>Mucoromycota</taxon>
        <taxon>Glomeromycotina</taxon>
        <taxon>Glomeromycetes</taxon>
        <taxon>Archaeosporales</taxon>
        <taxon>Ambisporaceae</taxon>
        <taxon>Ambispora</taxon>
    </lineage>
</organism>
<dbReference type="Proteomes" id="UP000789831">
    <property type="component" value="Unassembled WGS sequence"/>
</dbReference>
<accession>A0A9N8WCG6</accession>
<evidence type="ECO:0000256" key="1">
    <source>
        <dbReference type="SAM" id="MobiDB-lite"/>
    </source>
</evidence>
<protein>
    <submittedName>
        <fullName evidence="2">1629_t:CDS:1</fullName>
    </submittedName>
</protein>
<comment type="caution">
    <text evidence="2">The sequence shown here is derived from an EMBL/GenBank/DDBJ whole genome shotgun (WGS) entry which is preliminary data.</text>
</comment>
<dbReference type="EMBL" id="CAJVPL010000294">
    <property type="protein sequence ID" value="CAG8479736.1"/>
    <property type="molecule type" value="Genomic_DNA"/>
</dbReference>
<dbReference type="AlphaFoldDB" id="A0A9N8WCG6"/>
<evidence type="ECO:0000313" key="3">
    <source>
        <dbReference type="Proteomes" id="UP000789831"/>
    </source>
</evidence>
<feature type="compositionally biased region" description="Acidic residues" evidence="1">
    <location>
        <begin position="110"/>
        <end position="125"/>
    </location>
</feature>
<proteinExistence type="predicted"/>
<sequence length="155" mass="17696">MNIETNSSNNIPFLSHNNNMINTQESSNNQNSEIAKFKNSSSNIAKKETTLCFTEFFSQLRSEEKSLNSSIERKDDQNDTNSLKTFLFLPENEKNLVFDEPEQMTIAKEDDSDEDVEESGDDEDENNTHKQSQEQGFKLSIANRHNSFSAVIIDC</sequence>
<reference evidence="2" key="1">
    <citation type="submission" date="2021-06" db="EMBL/GenBank/DDBJ databases">
        <authorList>
            <person name="Kallberg Y."/>
            <person name="Tangrot J."/>
            <person name="Rosling A."/>
        </authorList>
    </citation>
    <scope>NUCLEOTIDE SEQUENCE</scope>
    <source>
        <strain evidence="2">MT106</strain>
    </source>
</reference>
<gene>
    <name evidence="2" type="ORF">AGERDE_LOCUS3171</name>
</gene>
<feature type="region of interest" description="Disordered" evidence="1">
    <location>
        <begin position="101"/>
        <end position="141"/>
    </location>
</feature>
<name>A0A9N8WCG6_9GLOM</name>